<dbReference type="NCBIfam" id="TIGR04178">
    <property type="entry name" value="exo_archaeo"/>
    <property type="match status" value="1"/>
</dbReference>
<dbReference type="GO" id="GO:0005886">
    <property type="term" value="C:plasma membrane"/>
    <property type="evidence" value="ECO:0007669"/>
    <property type="project" value="UniProtKB-SubCell"/>
</dbReference>
<dbReference type="AlphaFoldDB" id="A0A1G9QUW2"/>
<dbReference type="NCBIfam" id="TIGR04125">
    <property type="entry name" value="exosort_PGF_TRM"/>
    <property type="match status" value="1"/>
</dbReference>
<feature type="transmembrane region" description="Helical" evidence="10">
    <location>
        <begin position="6"/>
        <end position="23"/>
    </location>
</feature>
<evidence type="ECO:0000256" key="7">
    <source>
        <dbReference type="ARBA" id="ARBA00023136"/>
    </source>
</evidence>
<feature type="transmembrane region" description="Helical" evidence="10">
    <location>
        <begin position="171"/>
        <end position="190"/>
    </location>
</feature>
<feature type="site" description="Transition state stabilizer" evidence="9">
    <location>
        <position position="255"/>
    </location>
</feature>
<organism evidence="11 12">
    <name type="scientific">Halogranum gelatinilyticum</name>
    <dbReference type="NCBI Taxonomy" id="660521"/>
    <lineage>
        <taxon>Archaea</taxon>
        <taxon>Methanobacteriati</taxon>
        <taxon>Methanobacteriota</taxon>
        <taxon>Stenosarchaea group</taxon>
        <taxon>Halobacteria</taxon>
        <taxon>Halobacteriales</taxon>
        <taxon>Haloferacaceae</taxon>
    </lineage>
</organism>
<evidence type="ECO:0000313" key="12">
    <source>
        <dbReference type="Proteomes" id="UP000199451"/>
    </source>
</evidence>
<evidence type="ECO:0000256" key="4">
    <source>
        <dbReference type="ARBA" id="ARBA00022692"/>
    </source>
</evidence>
<comment type="subcellular location">
    <subcellularLocation>
        <location evidence="1">Cell membrane</location>
        <topology evidence="1">Multi-pass membrane protein</topology>
    </subcellularLocation>
</comment>
<evidence type="ECO:0000256" key="2">
    <source>
        <dbReference type="ARBA" id="ARBA00022475"/>
    </source>
</evidence>
<dbReference type="InterPro" id="IPR014522">
    <property type="entry name" value="ArtA"/>
</dbReference>
<feature type="transmembrane region" description="Helical" evidence="10">
    <location>
        <begin position="35"/>
        <end position="54"/>
    </location>
</feature>
<dbReference type="GO" id="GO:0008233">
    <property type="term" value="F:peptidase activity"/>
    <property type="evidence" value="ECO:0007669"/>
    <property type="project" value="UniProtKB-KW"/>
</dbReference>
<evidence type="ECO:0000256" key="8">
    <source>
        <dbReference type="PIRSR" id="PIRSR025737-1"/>
    </source>
</evidence>
<dbReference type="Proteomes" id="UP000199451">
    <property type="component" value="Unassembled WGS sequence"/>
</dbReference>
<feature type="active site" description="Proton donor" evidence="8">
    <location>
        <position position="216"/>
    </location>
</feature>
<dbReference type="Pfam" id="PF09721">
    <property type="entry name" value="Exosortase_EpsH"/>
    <property type="match status" value="1"/>
</dbReference>
<feature type="transmembrane region" description="Helical" evidence="10">
    <location>
        <begin position="256"/>
        <end position="274"/>
    </location>
</feature>
<keyword evidence="6 10" id="KW-1133">Transmembrane helix</keyword>
<dbReference type="EMBL" id="FNHL01000001">
    <property type="protein sequence ID" value="SDM14778.1"/>
    <property type="molecule type" value="Genomic_DNA"/>
</dbReference>
<dbReference type="RefSeq" id="WP_089694723.1">
    <property type="nucleotide sequence ID" value="NZ_FNHL01000001.1"/>
</dbReference>
<feature type="transmembrane region" description="Helical" evidence="10">
    <location>
        <begin position="93"/>
        <end position="117"/>
    </location>
</feature>
<dbReference type="GO" id="GO:0006508">
    <property type="term" value="P:proteolysis"/>
    <property type="evidence" value="ECO:0007669"/>
    <property type="project" value="UniProtKB-KW"/>
</dbReference>
<keyword evidence="2" id="KW-1003">Cell membrane</keyword>
<evidence type="ECO:0000256" key="3">
    <source>
        <dbReference type="ARBA" id="ARBA00022670"/>
    </source>
</evidence>
<evidence type="ECO:0000256" key="9">
    <source>
        <dbReference type="PIRSR" id="PIRSR025737-2"/>
    </source>
</evidence>
<gene>
    <name evidence="11" type="ORF">SAMN04487949_1037</name>
</gene>
<reference evidence="12" key="1">
    <citation type="submission" date="2016-10" db="EMBL/GenBank/DDBJ databases">
        <authorList>
            <person name="Varghese N."/>
            <person name="Submissions S."/>
        </authorList>
    </citation>
    <scope>NUCLEOTIDE SEQUENCE [LARGE SCALE GENOMIC DNA]</scope>
    <source>
        <strain evidence="12">CGMCC 1.10119</strain>
    </source>
</reference>
<dbReference type="OrthoDB" id="200496at2157"/>
<protein>
    <submittedName>
        <fullName evidence="11">Archaeosortase A, PGF-CTERM-specific</fullName>
    </submittedName>
</protein>
<keyword evidence="7 10" id="KW-0472">Membrane</keyword>
<sequence>MPGVFSDTLAWVVILLFGAGVVLERYDERAARITTTGAWVLFALFWLQLIPHFIFEHKSYVEGILTIVAVPASIYAGWLLYQGRSTLMILSRAVAVMGLVYLPFETIPAITVAGLTIPAPRRFLIQTVADQTGFMMSLFGYNPEVVMGTESGYPSAFLFTTPEGHRLHFEIVLACTGLGSMAIFAGLIAAVRAPLSRKLRALAISMPIIYVLNLARTTFIGVTFGNQYLQFFVDEVLFLFGSSDPYMVSWFISDRIISQLLAVVVLVGLTYAVVRELPELLVVIEDVLYMVTKEEYDLQEALDVRVPRADGGEQVDE</sequence>
<proteinExistence type="predicted"/>
<dbReference type="STRING" id="660521.SAMN04487949_1037"/>
<feature type="transmembrane region" description="Helical" evidence="10">
    <location>
        <begin position="60"/>
        <end position="81"/>
    </location>
</feature>
<dbReference type="PIRSF" id="PIRSF025737">
    <property type="entry name" value="Cyco1"/>
    <property type="match status" value="1"/>
</dbReference>
<keyword evidence="12" id="KW-1185">Reference proteome</keyword>
<evidence type="ECO:0000256" key="1">
    <source>
        <dbReference type="ARBA" id="ARBA00004651"/>
    </source>
</evidence>
<dbReference type="InterPro" id="IPR019127">
    <property type="entry name" value="Exosortase"/>
</dbReference>
<keyword evidence="4 10" id="KW-0812">Transmembrane</keyword>
<keyword evidence="3" id="KW-0645">Protease</keyword>
<accession>A0A1G9QUW2</accession>
<evidence type="ECO:0000313" key="11">
    <source>
        <dbReference type="EMBL" id="SDM14778.1"/>
    </source>
</evidence>
<name>A0A1G9QUW2_9EURY</name>
<dbReference type="InterPro" id="IPR026392">
    <property type="entry name" value="Exo/Archaeosortase_dom"/>
</dbReference>
<feature type="active site" description="Acyl-thioester intermediate" evidence="8">
    <location>
        <position position="175"/>
    </location>
</feature>
<evidence type="ECO:0000256" key="5">
    <source>
        <dbReference type="ARBA" id="ARBA00022801"/>
    </source>
</evidence>
<keyword evidence="5" id="KW-0378">Hydrolase</keyword>
<evidence type="ECO:0000256" key="10">
    <source>
        <dbReference type="SAM" id="Phobius"/>
    </source>
</evidence>
<evidence type="ECO:0000256" key="6">
    <source>
        <dbReference type="ARBA" id="ARBA00022989"/>
    </source>
</evidence>
<feature type="transmembrane region" description="Helical" evidence="10">
    <location>
        <begin position="202"/>
        <end position="224"/>
    </location>
</feature>